<evidence type="ECO:0000313" key="1">
    <source>
        <dbReference type="EMBL" id="KAF3431063.1"/>
    </source>
</evidence>
<gene>
    <name evidence="1" type="ORF">FNV43_RR25793</name>
</gene>
<keyword evidence="2" id="KW-1185">Reference proteome</keyword>
<sequence length="219" mass="24240">MLPAISPSVSSPMSLIFQLAAGLIYRIPLEISHGYNSVASIRFFLCYAPIQCAFELGAMVDHVEWGRMSFNSETVGQLIGLLKIRGKGICLCLWYEGAEWWALGSTVWEVYSFSQLGPISQCSKMNLYSKTLRVENYSKQCENDPKNKKEQGEAVLAERLAAITRQLKGSGTELSRRIQNLFTLSSVQANSVGAVALHLPGSTKIHEQSHGYARDKSCD</sequence>
<reference evidence="1" key="1">
    <citation type="submission" date="2020-03" db="EMBL/GenBank/DDBJ databases">
        <title>A high-quality chromosome-level genome assembly of a woody plant with both climbing and erect habits, Rhamnella rubrinervis.</title>
        <authorList>
            <person name="Lu Z."/>
            <person name="Yang Y."/>
            <person name="Zhu X."/>
            <person name="Sun Y."/>
        </authorList>
    </citation>
    <scope>NUCLEOTIDE SEQUENCE</scope>
    <source>
        <strain evidence="1">BYM</strain>
        <tissue evidence="1">Leaf</tissue>
    </source>
</reference>
<proteinExistence type="predicted"/>
<dbReference type="Proteomes" id="UP000796880">
    <property type="component" value="Unassembled WGS sequence"/>
</dbReference>
<dbReference type="OrthoDB" id="1737020at2759"/>
<evidence type="ECO:0000313" key="2">
    <source>
        <dbReference type="Proteomes" id="UP000796880"/>
    </source>
</evidence>
<dbReference type="AlphaFoldDB" id="A0A8K0DLF1"/>
<protein>
    <submittedName>
        <fullName evidence="1">Uncharacterized protein</fullName>
    </submittedName>
</protein>
<name>A0A8K0DLF1_9ROSA</name>
<comment type="caution">
    <text evidence="1">The sequence shown here is derived from an EMBL/GenBank/DDBJ whole genome shotgun (WGS) entry which is preliminary data.</text>
</comment>
<organism evidence="1 2">
    <name type="scientific">Rhamnella rubrinervis</name>
    <dbReference type="NCBI Taxonomy" id="2594499"/>
    <lineage>
        <taxon>Eukaryota</taxon>
        <taxon>Viridiplantae</taxon>
        <taxon>Streptophyta</taxon>
        <taxon>Embryophyta</taxon>
        <taxon>Tracheophyta</taxon>
        <taxon>Spermatophyta</taxon>
        <taxon>Magnoliopsida</taxon>
        <taxon>eudicotyledons</taxon>
        <taxon>Gunneridae</taxon>
        <taxon>Pentapetalae</taxon>
        <taxon>rosids</taxon>
        <taxon>fabids</taxon>
        <taxon>Rosales</taxon>
        <taxon>Rhamnaceae</taxon>
        <taxon>rhamnoid group</taxon>
        <taxon>Rhamneae</taxon>
        <taxon>Rhamnella</taxon>
    </lineage>
</organism>
<dbReference type="EMBL" id="VOIH02000012">
    <property type="protein sequence ID" value="KAF3431063.1"/>
    <property type="molecule type" value="Genomic_DNA"/>
</dbReference>
<accession>A0A8K0DLF1</accession>